<dbReference type="OrthoDB" id="9801763at2"/>
<dbReference type="Proteomes" id="UP000198640">
    <property type="component" value="Unassembled WGS sequence"/>
</dbReference>
<accession>A0A1H3DHH9</accession>
<dbReference type="Gene3D" id="3.40.50.1820">
    <property type="entry name" value="alpha/beta hydrolase"/>
    <property type="match status" value="1"/>
</dbReference>
<name>A0A1H3DHH9_9PROT</name>
<dbReference type="STRING" id="44576.SAMN05421881_100529"/>
<protein>
    <submittedName>
        <fullName evidence="4">Phospholipase/carboxylesterase</fullName>
    </submittedName>
</protein>
<dbReference type="PANTHER" id="PTHR10655:SF17">
    <property type="entry name" value="LYSOPHOSPHOLIPASE-LIKE PROTEIN 1"/>
    <property type="match status" value="1"/>
</dbReference>
<dbReference type="GO" id="GO:0016787">
    <property type="term" value="F:hydrolase activity"/>
    <property type="evidence" value="ECO:0007669"/>
    <property type="project" value="UniProtKB-KW"/>
</dbReference>
<dbReference type="PANTHER" id="PTHR10655">
    <property type="entry name" value="LYSOPHOSPHOLIPASE-RELATED"/>
    <property type="match status" value="1"/>
</dbReference>
<comment type="similarity">
    <text evidence="1">Belongs to the AB hydrolase superfamily. AB hydrolase 2 family.</text>
</comment>
<dbReference type="AlphaFoldDB" id="A0A1H3DHH9"/>
<keyword evidence="5" id="KW-1185">Reference proteome</keyword>
<sequence>MLDTQSLLPAIKITTGPNPTHTILWMHGLGADGNDFVPIVQALDLPPATPIRFLFPHAPIQPVTINGGWKMRAWYDIKHNDLSWQEDETGIRNSQRAITALIEHEIQQGVPAERIVLAGFSQGGAMALQTGLRLPHKLAGIMVLSGYLPLPHHLAREAHSANISTPIFMAHGTQDPVVPIALANTSQQHLREHRHSVEWHEYPMAHAVCDPELADISRWLRKVLQ</sequence>
<evidence type="ECO:0000313" key="4">
    <source>
        <dbReference type="EMBL" id="SDX65588.1"/>
    </source>
</evidence>
<dbReference type="InterPro" id="IPR003140">
    <property type="entry name" value="PLipase/COase/thioEstase"/>
</dbReference>
<dbReference type="InterPro" id="IPR029058">
    <property type="entry name" value="AB_hydrolase_fold"/>
</dbReference>
<gene>
    <name evidence="4" type="ORF">SAMN05421881_100529</name>
</gene>
<reference evidence="4 5" key="1">
    <citation type="submission" date="2016-10" db="EMBL/GenBank/DDBJ databases">
        <authorList>
            <person name="de Groot N.N."/>
        </authorList>
    </citation>
    <scope>NUCLEOTIDE SEQUENCE [LARGE SCALE GENOMIC DNA]</scope>
    <source>
        <strain evidence="4 5">Nm1</strain>
    </source>
</reference>
<proteinExistence type="inferred from homology"/>
<evidence type="ECO:0000313" key="5">
    <source>
        <dbReference type="Proteomes" id="UP000198640"/>
    </source>
</evidence>
<keyword evidence="2" id="KW-0378">Hydrolase</keyword>
<dbReference type="EMBL" id="FNOY01000005">
    <property type="protein sequence ID" value="SDX65588.1"/>
    <property type="molecule type" value="Genomic_DNA"/>
</dbReference>
<evidence type="ECO:0000256" key="2">
    <source>
        <dbReference type="ARBA" id="ARBA00022801"/>
    </source>
</evidence>
<evidence type="ECO:0000256" key="1">
    <source>
        <dbReference type="ARBA" id="ARBA00006499"/>
    </source>
</evidence>
<evidence type="ECO:0000259" key="3">
    <source>
        <dbReference type="Pfam" id="PF02230"/>
    </source>
</evidence>
<dbReference type="Pfam" id="PF02230">
    <property type="entry name" value="Abhydrolase_2"/>
    <property type="match status" value="1"/>
</dbReference>
<dbReference type="RefSeq" id="WP_090411665.1">
    <property type="nucleotide sequence ID" value="NZ_FNOY01000005.1"/>
</dbReference>
<dbReference type="InterPro" id="IPR050565">
    <property type="entry name" value="LYPA1-2/EST-like"/>
</dbReference>
<dbReference type="SUPFAM" id="SSF53474">
    <property type="entry name" value="alpha/beta-Hydrolases"/>
    <property type="match status" value="1"/>
</dbReference>
<feature type="domain" description="Phospholipase/carboxylesterase/thioesterase" evidence="3">
    <location>
        <begin position="18"/>
        <end position="223"/>
    </location>
</feature>
<organism evidence="4 5">
    <name type="scientific">Nitrosomonas halophila</name>
    <dbReference type="NCBI Taxonomy" id="44576"/>
    <lineage>
        <taxon>Bacteria</taxon>
        <taxon>Pseudomonadati</taxon>
        <taxon>Pseudomonadota</taxon>
        <taxon>Betaproteobacteria</taxon>
        <taxon>Nitrosomonadales</taxon>
        <taxon>Nitrosomonadaceae</taxon>
        <taxon>Nitrosomonas</taxon>
    </lineage>
</organism>